<accession>A0A841R6C2</accession>
<organism evidence="3 4">
    <name type="scientific">Spirochaeta isovalerica</name>
    <dbReference type="NCBI Taxonomy" id="150"/>
    <lineage>
        <taxon>Bacteria</taxon>
        <taxon>Pseudomonadati</taxon>
        <taxon>Spirochaetota</taxon>
        <taxon>Spirochaetia</taxon>
        <taxon>Spirochaetales</taxon>
        <taxon>Spirochaetaceae</taxon>
        <taxon>Spirochaeta</taxon>
    </lineage>
</organism>
<evidence type="ECO:0000313" key="4">
    <source>
        <dbReference type="Proteomes" id="UP000587760"/>
    </source>
</evidence>
<feature type="region of interest" description="Disordered" evidence="1">
    <location>
        <begin position="150"/>
        <end position="185"/>
    </location>
</feature>
<dbReference type="AlphaFoldDB" id="A0A841R6C2"/>
<evidence type="ECO:0000256" key="2">
    <source>
        <dbReference type="SAM" id="SignalP"/>
    </source>
</evidence>
<feature type="signal peptide" evidence="2">
    <location>
        <begin position="1"/>
        <end position="19"/>
    </location>
</feature>
<feature type="compositionally biased region" description="Basic and acidic residues" evidence="1">
    <location>
        <begin position="158"/>
        <end position="169"/>
    </location>
</feature>
<feature type="chain" id="PRO_5032984841" description="Lipoprotein" evidence="2">
    <location>
        <begin position="20"/>
        <end position="467"/>
    </location>
</feature>
<evidence type="ECO:0000313" key="3">
    <source>
        <dbReference type="EMBL" id="MBB6479405.1"/>
    </source>
</evidence>
<keyword evidence="2" id="KW-0732">Signal</keyword>
<dbReference type="EMBL" id="JACHGJ010000002">
    <property type="protein sequence ID" value="MBB6479405.1"/>
    <property type="molecule type" value="Genomic_DNA"/>
</dbReference>
<comment type="caution">
    <text evidence="3">The sequence shown here is derived from an EMBL/GenBank/DDBJ whole genome shotgun (WGS) entry which is preliminary data.</text>
</comment>
<keyword evidence="4" id="KW-1185">Reference proteome</keyword>
<gene>
    <name evidence="3" type="ORF">HNR50_001063</name>
</gene>
<name>A0A841R6C2_9SPIO</name>
<evidence type="ECO:0008006" key="5">
    <source>
        <dbReference type="Google" id="ProtNLM"/>
    </source>
</evidence>
<dbReference type="Proteomes" id="UP000587760">
    <property type="component" value="Unassembled WGS sequence"/>
</dbReference>
<reference evidence="3 4" key="1">
    <citation type="submission" date="2020-08" db="EMBL/GenBank/DDBJ databases">
        <title>Genomic Encyclopedia of Type Strains, Phase IV (KMG-IV): sequencing the most valuable type-strain genomes for metagenomic binning, comparative biology and taxonomic classification.</title>
        <authorList>
            <person name="Goeker M."/>
        </authorList>
    </citation>
    <scope>NUCLEOTIDE SEQUENCE [LARGE SCALE GENOMIC DNA]</scope>
    <source>
        <strain evidence="3 4">DSM 2461</strain>
    </source>
</reference>
<sequence length="467" mass="53057">MRKSIVLFLSLLFGLTACATQNKTVLDNNVRVLTPEPVAEKVIHDLNRILPHIDFQYSDRIDESRKGNYLIIAVEDQDNRQVIENSRFLFGPGSGPDHGFGGSYNGRIYFTYLEISTIDNFTGEFEALLHKGNFFPPELMDLFRDNSSFVPDDTSGTHMEKKPEERGESDVIPTDPDTVPAEEIPQVQVSAPVDESPQIDEEKKLAWNDTYPLGDLVESDRIVKVELDADIWSGSSYKAPILGPLVQFDKAGPELFIFVNHEVFSGKGHLRGLQFIWEKDENESKLITPDLTGSEVVVKNAEFGEESGFDTQGNGNWQGGIVYQLFCGYNPREYWLTYIEYEYNGVIYMAGDFSGELNVRVADQVTKESDRWFWSDKNLNGYFVYCLMEDGSIARYGFENKGFDTDVKEKDGKLLLNNYFGRFINGDDKGMDCKDASIVRILDAVQYDPGKSMEMLDQQIIDNYMNR</sequence>
<evidence type="ECO:0000256" key="1">
    <source>
        <dbReference type="SAM" id="MobiDB-lite"/>
    </source>
</evidence>
<proteinExistence type="predicted"/>
<dbReference type="PROSITE" id="PS51257">
    <property type="entry name" value="PROKAR_LIPOPROTEIN"/>
    <property type="match status" value="1"/>
</dbReference>
<dbReference type="RefSeq" id="WP_184744620.1">
    <property type="nucleotide sequence ID" value="NZ_JACHGJ010000002.1"/>
</dbReference>
<protein>
    <recommendedName>
        <fullName evidence="5">Lipoprotein</fullName>
    </recommendedName>
</protein>